<evidence type="ECO:0000313" key="7">
    <source>
        <dbReference type="Proteomes" id="UP000079169"/>
    </source>
</evidence>
<sequence length="196" mass="22611">MGGKPKNKYCIVPGCKTTTISNPEKLLLPVPRDPQTRLKWCRHVRRETNLQFDGPVYVCEDHFDLENDVQDWMRYQILKEEGKKTFKLQLKPGVFPTKFACQPDRKRTHTVDVLKSERASLLAKKEDIKRRKLVKDLLEAGPSNQTSLPCEQILEDVEIPLAIDDDLVGIHMDINIDDEDIPSVLHAQDEQVGYYK</sequence>
<evidence type="ECO:0000256" key="1">
    <source>
        <dbReference type="ARBA" id="ARBA00022723"/>
    </source>
</evidence>
<organism evidence="7 8">
    <name type="scientific">Diaphorina citri</name>
    <name type="common">Asian citrus psyllid</name>
    <dbReference type="NCBI Taxonomy" id="121845"/>
    <lineage>
        <taxon>Eukaryota</taxon>
        <taxon>Metazoa</taxon>
        <taxon>Ecdysozoa</taxon>
        <taxon>Arthropoda</taxon>
        <taxon>Hexapoda</taxon>
        <taxon>Insecta</taxon>
        <taxon>Pterygota</taxon>
        <taxon>Neoptera</taxon>
        <taxon>Paraneoptera</taxon>
        <taxon>Hemiptera</taxon>
        <taxon>Sternorrhyncha</taxon>
        <taxon>Psylloidea</taxon>
        <taxon>Psyllidae</taxon>
        <taxon>Diaphorininae</taxon>
        <taxon>Diaphorina</taxon>
    </lineage>
</organism>
<dbReference type="GeneID" id="103523600"/>
<evidence type="ECO:0000313" key="8">
    <source>
        <dbReference type="RefSeq" id="XP_017304762.1"/>
    </source>
</evidence>
<dbReference type="RefSeq" id="XP_017304762.1">
    <property type="nucleotide sequence ID" value="XM_017449273.2"/>
</dbReference>
<dbReference type="PaxDb" id="121845-A0A1S4ERU1"/>
<dbReference type="PROSITE" id="PS50950">
    <property type="entry name" value="ZF_THAP"/>
    <property type="match status" value="1"/>
</dbReference>
<keyword evidence="2 5" id="KW-0863">Zinc-finger</keyword>
<proteinExistence type="predicted"/>
<evidence type="ECO:0000256" key="2">
    <source>
        <dbReference type="ARBA" id="ARBA00022771"/>
    </source>
</evidence>
<name>A0A1S4ERU1_DIACI</name>
<keyword evidence="4 5" id="KW-0238">DNA-binding</keyword>
<keyword evidence="7" id="KW-1185">Reference proteome</keyword>
<dbReference type="KEGG" id="dci:103523600"/>
<dbReference type="OMA" id="TEEHIDT"/>
<evidence type="ECO:0000256" key="5">
    <source>
        <dbReference type="PROSITE-ProRule" id="PRU00309"/>
    </source>
</evidence>
<feature type="domain" description="THAP-type" evidence="6">
    <location>
        <begin position="4"/>
        <end position="99"/>
    </location>
</feature>
<feature type="non-terminal residue" evidence="8">
    <location>
        <position position="196"/>
    </location>
</feature>
<protein>
    <submittedName>
        <fullName evidence="8">Uncharacterized protein LOC103523600</fullName>
    </submittedName>
</protein>
<evidence type="ECO:0000256" key="4">
    <source>
        <dbReference type="ARBA" id="ARBA00023125"/>
    </source>
</evidence>
<evidence type="ECO:0000259" key="6">
    <source>
        <dbReference type="PROSITE" id="PS50950"/>
    </source>
</evidence>
<dbReference type="SUPFAM" id="SSF57716">
    <property type="entry name" value="Glucocorticoid receptor-like (DNA-binding domain)"/>
    <property type="match status" value="1"/>
</dbReference>
<evidence type="ECO:0000256" key="3">
    <source>
        <dbReference type="ARBA" id="ARBA00022833"/>
    </source>
</evidence>
<dbReference type="GO" id="GO:0003677">
    <property type="term" value="F:DNA binding"/>
    <property type="evidence" value="ECO:0007669"/>
    <property type="project" value="UniProtKB-UniRule"/>
</dbReference>
<keyword evidence="3" id="KW-0862">Zinc</keyword>
<keyword evidence="1" id="KW-0479">Metal-binding</keyword>
<dbReference type="AlphaFoldDB" id="A0A1S4ERU1"/>
<dbReference type="Proteomes" id="UP000079169">
    <property type="component" value="Unplaced"/>
</dbReference>
<gene>
    <name evidence="8" type="primary">LOC103523600</name>
</gene>
<dbReference type="SMART" id="SM00980">
    <property type="entry name" value="THAP"/>
    <property type="match status" value="1"/>
</dbReference>
<dbReference type="Pfam" id="PF05485">
    <property type="entry name" value="THAP"/>
    <property type="match status" value="1"/>
</dbReference>
<dbReference type="GO" id="GO:0008270">
    <property type="term" value="F:zinc ion binding"/>
    <property type="evidence" value="ECO:0007669"/>
    <property type="project" value="UniProtKB-KW"/>
</dbReference>
<dbReference type="InterPro" id="IPR006612">
    <property type="entry name" value="THAP_Znf"/>
</dbReference>
<accession>A0A1S4ERU1</accession>
<reference evidence="8" key="1">
    <citation type="submission" date="2025-08" db="UniProtKB">
        <authorList>
            <consortium name="RefSeq"/>
        </authorList>
    </citation>
    <scope>IDENTIFICATION</scope>
</reference>